<evidence type="ECO:0000313" key="10">
    <source>
        <dbReference type="Proteomes" id="UP000228987"/>
    </source>
</evidence>
<keyword evidence="7 8" id="KW-0472">Membrane</keyword>
<dbReference type="InterPro" id="IPR052017">
    <property type="entry name" value="TSUP"/>
</dbReference>
<organism evidence="9 10">
    <name type="scientific">SAR86 cluster bacterium</name>
    <dbReference type="NCBI Taxonomy" id="2030880"/>
    <lineage>
        <taxon>Bacteria</taxon>
        <taxon>Pseudomonadati</taxon>
        <taxon>Pseudomonadota</taxon>
        <taxon>Gammaproteobacteria</taxon>
        <taxon>SAR86 cluster</taxon>
    </lineage>
</organism>
<feature type="transmembrane region" description="Helical" evidence="8">
    <location>
        <begin position="12"/>
        <end position="34"/>
    </location>
</feature>
<keyword evidence="4 8" id="KW-1003">Cell membrane</keyword>
<dbReference type="PANTHER" id="PTHR30269">
    <property type="entry name" value="TRANSMEMBRANE PROTEIN YFCA"/>
    <property type="match status" value="1"/>
</dbReference>
<dbReference type="Proteomes" id="UP000228987">
    <property type="component" value="Unassembled WGS sequence"/>
</dbReference>
<feature type="transmembrane region" description="Helical" evidence="8">
    <location>
        <begin position="134"/>
        <end position="155"/>
    </location>
</feature>
<sequence length="250" mass="26875">MFEILGSDPWLLLLIIAVAFFAGIVHGAIGMIGGLLMTGVIAHFIGIKLTVPVITCALIFSHFSRGYMLRKDIEFWAVRRVLLFGLPTVVLGSITFGYLSSQVIALVFGSVLTISLPIKYWARKHSIKTGPKLLAGASVVWGGLAGNVIGPGFFLAPFLLGTGMNRLAFVGTLATITLAMNLVKISVFAFTDLLTPELILLGVIAGLATIPGNFLGQKILRKMTDGFHEKIVDVMTIVLVANFFYLAFSS</sequence>
<feature type="transmembrane region" description="Helical" evidence="8">
    <location>
        <begin position="81"/>
        <end position="98"/>
    </location>
</feature>
<dbReference type="PANTHER" id="PTHR30269:SF23">
    <property type="entry name" value="MEMBRANE TRANSPORTER PROTEIN YDHB-RELATED"/>
    <property type="match status" value="1"/>
</dbReference>
<keyword evidence="3" id="KW-0813">Transport</keyword>
<comment type="subcellular location">
    <subcellularLocation>
        <location evidence="1 8">Cell membrane</location>
        <topology evidence="1 8">Multi-pass membrane protein</topology>
    </subcellularLocation>
</comment>
<evidence type="ECO:0000256" key="6">
    <source>
        <dbReference type="ARBA" id="ARBA00022989"/>
    </source>
</evidence>
<evidence type="ECO:0000313" key="9">
    <source>
        <dbReference type="EMBL" id="PCJ40155.1"/>
    </source>
</evidence>
<accession>A0A2A5C996</accession>
<evidence type="ECO:0000256" key="3">
    <source>
        <dbReference type="ARBA" id="ARBA00022448"/>
    </source>
</evidence>
<keyword evidence="5 8" id="KW-0812">Transmembrane</keyword>
<evidence type="ECO:0000256" key="5">
    <source>
        <dbReference type="ARBA" id="ARBA00022692"/>
    </source>
</evidence>
<dbReference type="EMBL" id="NVWI01000010">
    <property type="protein sequence ID" value="PCJ40155.1"/>
    <property type="molecule type" value="Genomic_DNA"/>
</dbReference>
<dbReference type="Pfam" id="PF01925">
    <property type="entry name" value="TauE"/>
    <property type="match status" value="1"/>
</dbReference>
<evidence type="ECO:0000256" key="8">
    <source>
        <dbReference type="RuleBase" id="RU363041"/>
    </source>
</evidence>
<dbReference type="InterPro" id="IPR002781">
    <property type="entry name" value="TM_pro_TauE-like"/>
</dbReference>
<dbReference type="AlphaFoldDB" id="A0A2A5C996"/>
<protein>
    <recommendedName>
        <fullName evidence="8">Probable membrane transporter protein</fullName>
    </recommendedName>
</protein>
<comment type="caution">
    <text evidence="9">The sequence shown here is derived from an EMBL/GenBank/DDBJ whole genome shotgun (WGS) entry which is preliminary data.</text>
</comment>
<keyword evidence="6 8" id="KW-1133">Transmembrane helix</keyword>
<gene>
    <name evidence="9" type="ORF">COA71_11645</name>
</gene>
<evidence type="ECO:0000256" key="2">
    <source>
        <dbReference type="ARBA" id="ARBA00009142"/>
    </source>
</evidence>
<dbReference type="GO" id="GO:0005886">
    <property type="term" value="C:plasma membrane"/>
    <property type="evidence" value="ECO:0007669"/>
    <property type="project" value="UniProtKB-SubCell"/>
</dbReference>
<feature type="transmembrane region" description="Helical" evidence="8">
    <location>
        <begin position="198"/>
        <end position="216"/>
    </location>
</feature>
<feature type="transmembrane region" description="Helical" evidence="8">
    <location>
        <begin position="231"/>
        <end position="248"/>
    </location>
</feature>
<evidence type="ECO:0000256" key="7">
    <source>
        <dbReference type="ARBA" id="ARBA00023136"/>
    </source>
</evidence>
<name>A0A2A5C996_9GAMM</name>
<feature type="transmembrane region" description="Helical" evidence="8">
    <location>
        <begin position="167"/>
        <end position="191"/>
    </location>
</feature>
<comment type="similarity">
    <text evidence="2 8">Belongs to the 4-toluene sulfonate uptake permease (TSUP) (TC 2.A.102) family.</text>
</comment>
<feature type="transmembrane region" description="Helical" evidence="8">
    <location>
        <begin position="40"/>
        <end position="60"/>
    </location>
</feature>
<feature type="transmembrane region" description="Helical" evidence="8">
    <location>
        <begin position="104"/>
        <end position="122"/>
    </location>
</feature>
<reference evidence="10" key="1">
    <citation type="submission" date="2017-08" db="EMBL/GenBank/DDBJ databases">
        <title>A dynamic microbial community with high functional redundancy inhabits the cold, oxic subseafloor aquifer.</title>
        <authorList>
            <person name="Tully B.J."/>
            <person name="Wheat C.G."/>
            <person name="Glazer B.T."/>
            <person name="Huber J.A."/>
        </authorList>
    </citation>
    <scope>NUCLEOTIDE SEQUENCE [LARGE SCALE GENOMIC DNA]</scope>
</reference>
<proteinExistence type="inferred from homology"/>
<evidence type="ECO:0000256" key="4">
    <source>
        <dbReference type="ARBA" id="ARBA00022475"/>
    </source>
</evidence>
<evidence type="ECO:0000256" key="1">
    <source>
        <dbReference type="ARBA" id="ARBA00004651"/>
    </source>
</evidence>